<evidence type="ECO:0000256" key="1">
    <source>
        <dbReference type="SAM" id="Phobius"/>
    </source>
</evidence>
<dbReference type="InterPro" id="IPR007890">
    <property type="entry name" value="CHASE2"/>
</dbReference>
<accession>A0ABW2QRS7</accession>
<dbReference type="PANTHER" id="PTHR43081:SF1">
    <property type="entry name" value="ADENYLATE CYCLASE, TERMINAL-DIFFERENTIATION SPECIFIC"/>
    <property type="match status" value="1"/>
</dbReference>
<keyword evidence="1" id="KW-0472">Membrane</keyword>
<dbReference type="Proteomes" id="UP001596501">
    <property type="component" value="Unassembled WGS sequence"/>
</dbReference>
<evidence type="ECO:0000313" key="4">
    <source>
        <dbReference type="Proteomes" id="UP001596501"/>
    </source>
</evidence>
<dbReference type="RefSeq" id="WP_382227794.1">
    <property type="nucleotide sequence ID" value="NZ_JBHTCA010000031.1"/>
</dbReference>
<evidence type="ECO:0000259" key="2">
    <source>
        <dbReference type="PROSITE" id="PS50125"/>
    </source>
</evidence>
<dbReference type="SUPFAM" id="SSF55073">
    <property type="entry name" value="Nucleotide cyclase"/>
    <property type="match status" value="1"/>
</dbReference>
<keyword evidence="4" id="KW-1185">Reference proteome</keyword>
<feature type="transmembrane region" description="Helical" evidence="1">
    <location>
        <begin position="356"/>
        <end position="375"/>
    </location>
</feature>
<comment type="caution">
    <text evidence="3">The sequence shown here is derived from an EMBL/GenBank/DDBJ whole genome shotgun (WGS) entry which is preliminary data.</text>
</comment>
<dbReference type="Pfam" id="PF00211">
    <property type="entry name" value="Guanylate_cyc"/>
    <property type="match status" value="1"/>
</dbReference>
<feature type="transmembrane region" description="Helical" evidence="1">
    <location>
        <begin position="325"/>
        <end position="344"/>
    </location>
</feature>
<dbReference type="InterPro" id="IPR050697">
    <property type="entry name" value="Adenylyl/Guanylyl_Cyclase_3/4"/>
</dbReference>
<dbReference type="Pfam" id="PF05226">
    <property type="entry name" value="CHASE2"/>
    <property type="match status" value="1"/>
</dbReference>
<dbReference type="Gene3D" id="3.30.70.1230">
    <property type="entry name" value="Nucleotide cyclase"/>
    <property type="match status" value="1"/>
</dbReference>
<dbReference type="SMART" id="SM00044">
    <property type="entry name" value="CYCc"/>
    <property type="match status" value="1"/>
</dbReference>
<dbReference type="PROSITE" id="PS50125">
    <property type="entry name" value="GUANYLATE_CYCLASE_2"/>
    <property type="match status" value="1"/>
</dbReference>
<dbReference type="SMART" id="SM01080">
    <property type="entry name" value="CHASE2"/>
    <property type="match status" value="1"/>
</dbReference>
<evidence type="ECO:0000313" key="3">
    <source>
        <dbReference type="EMBL" id="MFC7411407.1"/>
    </source>
</evidence>
<proteinExistence type="predicted"/>
<gene>
    <name evidence="3" type="ORF">ACFQPB_21330</name>
</gene>
<reference evidence="4" key="1">
    <citation type="journal article" date="2019" name="Int. J. Syst. Evol. Microbiol.">
        <title>The Global Catalogue of Microorganisms (GCM) 10K type strain sequencing project: providing services to taxonomists for standard genome sequencing and annotation.</title>
        <authorList>
            <consortium name="The Broad Institute Genomics Platform"/>
            <consortium name="The Broad Institute Genome Sequencing Center for Infectious Disease"/>
            <person name="Wu L."/>
            <person name="Ma J."/>
        </authorList>
    </citation>
    <scope>NUCLEOTIDE SEQUENCE [LARGE SCALE GENOMIC DNA]</scope>
    <source>
        <strain evidence="4">CGMCC 1.12371</strain>
    </source>
</reference>
<protein>
    <submittedName>
        <fullName evidence="3">CHASE2 domain-containing protein</fullName>
    </submittedName>
</protein>
<feature type="domain" description="Guanylate cyclase" evidence="2">
    <location>
        <begin position="415"/>
        <end position="547"/>
    </location>
</feature>
<dbReference type="CDD" id="cd07302">
    <property type="entry name" value="CHD"/>
    <property type="match status" value="1"/>
</dbReference>
<dbReference type="InterPro" id="IPR001054">
    <property type="entry name" value="A/G_cyclase"/>
</dbReference>
<sequence length="621" mass="66158">MRAFVSELLRRTRDLGHALLVWLAAALAAVWWWSPLGEAADRPFFDAFTVLSAPHHNDLPIVVLAIDEPSFQELQQPWPFPRQWHAALIDRLREDGARAVAFDVVFAEPGDPAQDQAMADAIARWRQPGGTPAVVLAATRERLDTGQTTLWTEVTPLQRLLDAGAVAGQAGVSTDADFVVRRAPADPDSLSARLAVAQGATASAADWIRYNGPRGGIDTRSYYQAVTPGLLPPGFFKNKLVLVGRSLRTATELTASQADMFNSPFAWLDGSDRLMPGVELHAHLLANRLLGNGLVSASPWWTLGAGGLFSLLLAAFALRMHPGLVAVGTASAAAAGVGLSYAAFAQGGHWASPAPLLAMLGAAYGVSAVWGFVATRRRARHIRQMFAQYVPPEVVSELVAHPELMRLGGETRELTVMFTDLASFTTLAERLDPQHTVAVLTEYFNTMTAIVHRHHGTVDKFIGDAVMAFWGAPLPVPDHARHAVDAAIEMQQAMAAMVTRLQAQGLPPIGMRIGIHSGPAVVGNIGSETRFSYTAIGDTVNLAARLEGANKAFGTGILLSASTAALLGQGAPLLRPLADVVVKGKTAAVRVYTPCNDADLVASSTRQLEAAGQPALALDKL</sequence>
<dbReference type="EMBL" id="JBHTCA010000031">
    <property type="protein sequence ID" value="MFC7411407.1"/>
    <property type="molecule type" value="Genomic_DNA"/>
</dbReference>
<name>A0ABW2QRS7_9BURK</name>
<feature type="transmembrane region" description="Helical" evidence="1">
    <location>
        <begin position="300"/>
        <end position="318"/>
    </location>
</feature>
<organism evidence="3 4">
    <name type="scientific">Hydrogenophaga atypica</name>
    <dbReference type="NCBI Taxonomy" id="249409"/>
    <lineage>
        <taxon>Bacteria</taxon>
        <taxon>Pseudomonadati</taxon>
        <taxon>Pseudomonadota</taxon>
        <taxon>Betaproteobacteria</taxon>
        <taxon>Burkholderiales</taxon>
        <taxon>Comamonadaceae</taxon>
        <taxon>Hydrogenophaga</taxon>
    </lineage>
</organism>
<dbReference type="InterPro" id="IPR029787">
    <property type="entry name" value="Nucleotide_cyclase"/>
</dbReference>
<keyword evidence="1" id="KW-1133">Transmembrane helix</keyword>
<keyword evidence="1" id="KW-0812">Transmembrane</keyword>
<dbReference type="PANTHER" id="PTHR43081">
    <property type="entry name" value="ADENYLATE CYCLASE, TERMINAL-DIFFERENTIATION SPECIFIC-RELATED"/>
    <property type="match status" value="1"/>
</dbReference>